<dbReference type="NCBIfam" id="TIGR03709">
    <property type="entry name" value="PPK2_rel_1"/>
    <property type="match status" value="1"/>
</dbReference>
<name>A0A1T4WEE7_9BACT</name>
<keyword evidence="7" id="KW-1185">Reference proteome</keyword>
<evidence type="ECO:0000256" key="3">
    <source>
        <dbReference type="ARBA" id="ARBA00022777"/>
    </source>
</evidence>
<dbReference type="InterPro" id="IPR022300">
    <property type="entry name" value="PPK2-rel_1"/>
</dbReference>
<dbReference type="PANTHER" id="PTHR34383">
    <property type="entry name" value="POLYPHOSPHATE:AMP PHOSPHOTRANSFERASE-RELATED"/>
    <property type="match status" value="1"/>
</dbReference>
<dbReference type="InterPro" id="IPR027417">
    <property type="entry name" value="P-loop_NTPase"/>
</dbReference>
<dbReference type="GO" id="GO:0008976">
    <property type="term" value="F:polyphosphate kinase activity"/>
    <property type="evidence" value="ECO:0007669"/>
    <property type="project" value="InterPro"/>
</dbReference>
<dbReference type="RefSeq" id="WP_078811291.1">
    <property type="nucleotide sequence ID" value="NZ_FUYE01000001.1"/>
</dbReference>
<dbReference type="SUPFAM" id="SSF52540">
    <property type="entry name" value="P-loop containing nucleoside triphosphate hydrolases"/>
    <property type="match status" value="1"/>
</dbReference>
<dbReference type="OrthoDB" id="9775224at2"/>
<protein>
    <submittedName>
        <fullName evidence="6">Polyphosphate:nucleotide phosphotransferase, PPK2 family</fullName>
    </submittedName>
</protein>
<evidence type="ECO:0000313" key="6">
    <source>
        <dbReference type="EMBL" id="SKA75567.1"/>
    </source>
</evidence>
<organism evidence="6 7">
    <name type="scientific">Prosthecobacter debontii</name>
    <dbReference type="NCBI Taxonomy" id="48467"/>
    <lineage>
        <taxon>Bacteria</taxon>
        <taxon>Pseudomonadati</taxon>
        <taxon>Verrucomicrobiota</taxon>
        <taxon>Verrucomicrobiia</taxon>
        <taxon>Verrucomicrobiales</taxon>
        <taxon>Verrucomicrobiaceae</taxon>
        <taxon>Prosthecobacter</taxon>
    </lineage>
</organism>
<reference evidence="7" key="1">
    <citation type="submission" date="2017-02" db="EMBL/GenBank/DDBJ databases">
        <authorList>
            <person name="Varghese N."/>
            <person name="Submissions S."/>
        </authorList>
    </citation>
    <scope>NUCLEOTIDE SEQUENCE [LARGE SCALE GENOMIC DNA]</scope>
    <source>
        <strain evidence="7">ATCC 700200</strain>
    </source>
</reference>
<accession>A0A1T4WEE7</accession>
<dbReference type="PANTHER" id="PTHR34383:SF3">
    <property type="entry name" value="POLYPHOSPHATE:AMP PHOSPHOTRANSFERASE"/>
    <property type="match status" value="1"/>
</dbReference>
<evidence type="ECO:0000256" key="2">
    <source>
        <dbReference type="ARBA" id="ARBA00022679"/>
    </source>
</evidence>
<evidence type="ECO:0000313" key="7">
    <source>
        <dbReference type="Proteomes" id="UP000190774"/>
    </source>
</evidence>
<evidence type="ECO:0000259" key="5">
    <source>
        <dbReference type="Pfam" id="PF03976"/>
    </source>
</evidence>
<sequence length="296" mass="34839">MKLKIDLGAFRVPNHKKFNIAKAKTKIKDLYLDNGHYETLIAQFREEIDDLQQKMYAQDRQAMLLVFQAMDAAGKDSTIKHVMSGVNIQGVEVHSFKRPTSAELDHDFMWRTNRVMPQRGRIGIFNRSYYEEVLCCRVHPEIVTQIQRLPAKTTKNLDTLFADRLRDIRNMEEYSHRNGIRIVKFFLNVSKAEQKKRFLARIDTPSKNWKFEEGDVKERGFWKEYMHAYEDAIRKTATEDCPWYVVPADDKKNMRLIVSAAILHEMQDMKLKYPELPAEQKAHLTVAKKMLLEEKD</sequence>
<evidence type="ECO:0000256" key="1">
    <source>
        <dbReference type="ARBA" id="ARBA00009924"/>
    </source>
</evidence>
<dbReference type="InterPro" id="IPR016898">
    <property type="entry name" value="Polyphosphate_phosphotransfera"/>
</dbReference>
<feature type="domain" description="Polyphosphate kinase-2-related" evidence="5">
    <location>
        <begin position="33"/>
        <end position="271"/>
    </location>
</feature>
<keyword evidence="3" id="KW-0418">Kinase</keyword>
<dbReference type="GO" id="GO:0006797">
    <property type="term" value="P:polyphosphate metabolic process"/>
    <property type="evidence" value="ECO:0007669"/>
    <property type="project" value="InterPro"/>
</dbReference>
<dbReference type="AlphaFoldDB" id="A0A1T4WEE7"/>
<dbReference type="Pfam" id="PF03976">
    <property type="entry name" value="PPK2"/>
    <property type="match status" value="1"/>
</dbReference>
<dbReference type="EMBL" id="FUYE01000001">
    <property type="protein sequence ID" value="SKA75567.1"/>
    <property type="molecule type" value="Genomic_DNA"/>
</dbReference>
<dbReference type="Gene3D" id="3.40.50.300">
    <property type="entry name" value="P-loop containing nucleotide triphosphate hydrolases"/>
    <property type="match status" value="1"/>
</dbReference>
<dbReference type="STRING" id="48467.SAMN02745166_00046"/>
<dbReference type="Proteomes" id="UP000190774">
    <property type="component" value="Unassembled WGS sequence"/>
</dbReference>
<dbReference type="InterPro" id="IPR022488">
    <property type="entry name" value="PPK2-related"/>
</dbReference>
<keyword evidence="4" id="KW-0175">Coiled coil</keyword>
<comment type="similarity">
    <text evidence="1">Belongs to the polyphosphate kinase 2 (PPK2) family. Class I subfamily.</text>
</comment>
<dbReference type="PIRSF" id="PIRSF028756">
    <property type="entry name" value="PPK2_prd"/>
    <property type="match status" value="1"/>
</dbReference>
<gene>
    <name evidence="6" type="ORF">SAMN02745166_00046</name>
</gene>
<proteinExistence type="inferred from homology"/>
<feature type="coiled-coil region" evidence="4">
    <location>
        <begin position="34"/>
        <end position="61"/>
    </location>
</feature>
<keyword evidence="2 6" id="KW-0808">Transferase</keyword>
<evidence type="ECO:0000256" key="4">
    <source>
        <dbReference type="SAM" id="Coils"/>
    </source>
</evidence>